<dbReference type="Pfam" id="PF00560">
    <property type="entry name" value="LRR_1"/>
    <property type="match status" value="1"/>
</dbReference>
<organism evidence="1 2">
    <name type="scientific">Populus alba x Populus x berolinensis</name>
    <dbReference type="NCBI Taxonomy" id="444605"/>
    <lineage>
        <taxon>Eukaryota</taxon>
        <taxon>Viridiplantae</taxon>
        <taxon>Streptophyta</taxon>
        <taxon>Embryophyta</taxon>
        <taxon>Tracheophyta</taxon>
        <taxon>Spermatophyta</taxon>
        <taxon>Magnoliopsida</taxon>
        <taxon>eudicotyledons</taxon>
        <taxon>Gunneridae</taxon>
        <taxon>Pentapetalae</taxon>
        <taxon>rosids</taxon>
        <taxon>fabids</taxon>
        <taxon>Malpighiales</taxon>
        <taxon>Salicaceae</taxon>
        <taxon>Saliceae</taxon>
        <taxon>Populus</taxon>
    </lineage>
</organism>
<comment type="caution">
    <text evidence="1">The sequence shown here is derived from an EMBL/GenBank/DDBJ whole genome shotgun (WGS) entry which is preliminary data.</text>
</comment>
<protein>
    <submittedName>
        <fullName evidence="1">Uncharacterized protein</fullName>
    </submittedName>
</protein>
<sequence length="77" mass="8508">MSNASGLEVLDFAQNGLIGTIPKNLGWLNSLVRLNFDQNNLGNGDVDDLSFPISLANCKKMLKIHDRMICMKMLEGL</sequence>
<name>A0AAD6QME6_9ROSI</name>
<dbReference type="EMBL" id="JAQIZT010000006">
    <property type="protein sequence ID" value="KAJ6993012.1"/>
    <property type="molecule type" value="Genomic_DNA"/>
</dbReference>
<dbReference type="InterPro" id="IPR001611">
    <property type="entry name" value="Leu-rich_rpt"/>
</dbReference>
<evidence type="ECO:0000313" key="1">
    <source>
        <dbReference type="EMBL" id="KAJ6993012.1"/>
    </source>
</evidence>
<dbReference type="SUPFAM" id="SSF52047">
    <property type="entry name" value="RNI-like"/>
    <property type="match status" value="1"/>
</dbReference>
<dbReference type="Proteomes" id="UP001164929">
    <property type="component" value="Chromosome 6"/>
</dbReference>
<accession>A0AAD6QME6</accession>
<keyword evidence="2" id="KW-1185">Reference proteome</keyword>
<proteinExistence type="predicted"/>
<dbReference type="AlphaFoldDB" id="A0AAD6QME6"/>
<reference evidence="1" key="1">
    <citation type="journal article" date="2023" name="Mol. Ecol. Resour.">
        <title>Chromosome-level genome assembly of a triploid poplar Populus alba 'Berolinensis'.</title>
        <authorList>
            <person name="Chen S."/>
            <person name="Yu Y."/>
            <person name="Wang X."/>
            <person name="Wang S."/>
            <person name="Zhang T."/>
            <person name="Zhou Y."/>
            <person name="He R."/>
            <person name="Meng N."/>
            <person name="Wang Y."/>
            <person name="Liu W."/>
            <person name="Liu Z."/>
            <person name="Liu J."/>
            <person name="Guo Q."/>
            <person name="Huang H."/>
            <person name="Sederoff R.R."/>
            <person name="Wang G."/>
            <person name="Qu G."/>
            <person name="Chen S."/>
        </authorList>
    </citation>
    <scope>NUCLEOTIDE SEQUENCE</scope>
    <source>
        <strain evidence="1">SC-2020</strain>
    </source>
</reference>
<evidence type="ECO:0000313" key="2">
    <source>
        <dbReference type="Proteomes" id="UP001164929"/>
    </source>
</evidence>
<gene>
    <name evidence="1" type="ORF">NC653_016211</name>
</gene>
<dbReference type="InterPro" id="IPR032675">
    <property type="entry name" value="LRR_dom_sf"/>
</dbReference>
<dbReference type="Gene3D" id="3.80.10.10">
    <property type="entry name" value="Ribonuclease Inhibitor"/>
    <property type="match status" value="1"/>
</dbReference>